<evidence type="ECO:0000256" key="4">
    <source>
        <dbReference type="ARBA" id="ARBA00022989"/>
    </source>
</evidence>
<keyword evidence="4 6" id="KW-1133">Transmembrane helix</keyword>
<gene>
    <name evidence="7" type="ORF">AMOR_11420</name>
</gene>
<organism evidence="7 8">
    <name type="scientific">Anaeromyxobacter oryzae</name>
    <dbReference type="NCBI Taxonomy" id="2918170"/>
    <lineage>
        <taxon>Bacteria</taxon>
        <taxon>Pseudomonadati</taxon>
        <taxon>Myxococcota</taxon>
        <taxon>Myxococcia</taxon>
        <taxon>Myxococcales</taxon>
        <taxon>Cystobacterineae</taxon>
        <taxon>Anaeromyxobacteraceae</taxon>
        <taxon>Anaeromyxobacter</taxon>
    </lineage>
</organism>
<keyword evidence="5 6" id="KW-0472">Membrane</keyword>
<comment type="subcellular location">
    <subcellularLocation>
        <location evidence="1">Cell membrane</location>
        <topology evidence="1">Multi-pass membrane protein</topology>
    </subcellularLocation>
</comment>
<feature type="transmembrane region" description="Helical" evidence="6">
    <location>
        <begin position="96"/>
        <end position="117"/>
    </location>
</feature>
<evidence type="ECO:0000256" key="5">
    <source>
        <dbReference type="ARBA" id="ARBA00023136"/>
    </source>
</evidence>
<sequence>MAEERSAPGRARRGVSTAFSHVQDVVYVALGALLAVSATAILVQGALDLFKAVTSGVDVRAVVTLLDRILLALMIVELLYTVQVSFREHTLVPEPFLLVALIAGVRRILVITAEFGAQPRMPDEEFRHVMAELALLTVLIVVLVASIVILKRHGPEEGPRSHAG</sequence>
<proteinExistence type="predicted"/>
<name>A0ABM7WRS3_9BACT</name>
<evidence type="ECO:0000256" key="3">
    <source>
        <dbReference type="ARBA" id="ARBA00022692"/>
    </source>
</evidence>
<feature type="transmembrane region" description="Helical" evidence="6">
    <location>
        <begin position="129"/>
        <end position="150"/>
    </location>
</feature>
<protein>
    <recommendedName>
        <fullName evidence="9">Protein PsiE</fullName>
    </recommendedName>
</protein>
<dbReference type="InterPro" id="IPR020948">
    <property type="entry name" value="P_starv_induced_PsiE-like"/>
</dbReference>
<evidence type="ECO:0008006" key="9">
    <source>
        <dbReference type="Google" id="ProtNLM"/>
    </source>
</evidence>
<dbReference type="Proteomes" id="UP001162891">
    <property type="component" value="Chromosome"/>
</dbReference>
<accession>A0ABM7WRS3</accession>
<feature type="transmembrane region" description="Helical" evidence="6">
    <location>
        <begin position="59"/>
        <end position="76"/>
    </location>
</feature>
<dbReference type="EMBL" id="AP025591">
    <property type="protein sequence ID" value="BDG02146.1"/>
    <property type="molecule type" value="Genomic_DNA"/>
</dbReference>
<evidence type="ECO:0000256" key="1">
    <source>
        <dbReference type="ARBA" id="ARBA00004651"/>
    </source>
</evidence>
<evidence type="ECO:0000256" key="2">
    <source>
        <dbReference type="ARBA" id="ARBA00022475"/>
    </source>
</evidence>
<dbReference type="Pfam" id="PF06146">
    <property type="entry name" value="PsiE"/>
    <property type="match status" value="1"/>
</dbReference>
<keyword evidence="2" id="KW-1003">Cell membrane</keyword>
<keyword evidence="8" id="KW-1185">Reference proteome</keyword>
<feature type="transmembrane region" description="Helical" evidence="6">
    <location>
        <begin position="25"/>
        <end position="47"/>
    </location>
</feature>
<dbReference type="RefSeq" id="WP_248359464.1">
    <property type="nucleotide sequence ID" value="NZ_AP025591.1"/>
</dbReference>
<evidence type="ECO:0000256" key="6">
    <source>
        <dbReference type="SAM" id="Phobius"/>
    </source>
</evidence>
<keyword evidence="3 6" id="KW-0812">Transmembrane</keyword>
<evidence type="ECO:0000313" key="8">
    <source>
        <dbReference type="Proteomes" id="UP001162891"/>
    </source>
</evidence>
<reference evidence="8" key="1">
    <citation type="journal article" date="2022" name="Int. J. Syst. Evol. Microbiol.">
        <title>Anaeromyxobacter oryzae sp. nov., Anaeromyxobacter diazotrophicus sp. nov. and Anaeromyxobacter paludicola sp. nov., isolated from paddy soils.</title>
        <authorList>
            <person name="Itoh H."/>
            <person name="Xu Z."/>
            <person name="Mise K."/>
            <person name="Masuda Y."/>
            <person name="Ushijima N."/>
            <person name="Hayakawa C."/>
            <person name="Shiratori Y."/>
            <person name="Senoo K."/>
        </authorList>
    </citation>
    <scope>NUCLEOTIDE SEQUENCE [LARGE SCALE GENOMIC DNA]</scope>
    <source>
        <strain evidence="8">Red232</strain>
    </source>
</reference>
<evidence type="ECO:0000313" key="7">
    <source>
        <dbReference type="EMBL" id="BDG02146.1"/>
    </source>
</evidence>